<dbReference type="InterPro" id="IPR001623">
    <property type="entry name" value="DnaJ_domain"/>
</dbReference>
<keyword evidence="1" id="KW-0143">Chaperone</keyword>
<dbReference type="WBParaSite" id="PSU_v2.g21361.t1">
    <property type="protein sequence ID" value="PSU_v2.g21361.t1"/>
    <property type="gene ID" value="PSU_v2.g21361"/>
</dbReference>
<dbReference type="PANTHER" id="PTHR44500">
    <property type="entry name" value="DNAJ HOMOLOG SUBFAMILY C MEMBER 12"/>
    <property type="match status" value="1"/>
</dbReference>
<name>A0A914YP14_9BILA</name>
<proteinExistence type="predicted"/>
<reference evidence="5" key="1">
    <citation type="submission" date="2022-11" db="UniProtKB">
        <authorList>
            <consortium name="WormBaseParasite"/>
        </authorList>
    </citation>
    <scope>IDENTIFICATION</scope>
</reference>
<evidence type="ECO:0000313" key="5">
    <source>
        <dbReference type="WBParaSite" id="PSU_v2.g21361.t1"/>
    </source>
</evidence>
<protein>
    <submittedName>
        <fullName evidence="5">J domain-containing protein</fullName>
    </submittedName>
</protein>
<dbReference type="PANTHER" id="PTHR44500:SF1">
    <property type="entry name" value="DNAJ HOMOLOG SUBFAMILY C MEMBER 12"/>
    <property type="match status" value="1"/>
</dbReference>
<dbReference type="AlphaFoldDB" id="A0A914YP14"/>
<dbReference type="GO" id="GO:0005737">
    <property type="term" value="C:cytoplasm"/>
    <property type="evidence" value="ECO:0007669"/>
    <property type="project" value="TreeGrafter"/>
</dbReference>
<dbReference type="InterPro" id="IPR036869">
    <property type="entry name" value="J_dom_sf"/>
</dbReference>
<evidence type="ECO:0000256" key="2">
    <source>
        <dbReference type="SAM" id="MobiDB-lite"/>
    </source>
</evidence>
<accession>A0A914YP14</accession>
<feature type="region of interest" description="Disordered" evidence="2">
    <location>
        <begin position="104"/>
        <end position="125"/>
    </location>
</feature>
<feature type="domain" description="J" evidence="3">
    <location>
        <begin position="9"/>
        <end position="77"/>
    </location>
</feature>
<dbReference type="SUPFAM" id="SSF46565">
    <property type="entry name" value="Chaperone J-domain"/>
    <property type="match status" value="1"/>
</dbReference>
<keyword evidence="4" id="KW-1185">Reference proteome</keyword>
<dbReference type="CDD" id="cd06257">
    <property type="entry name" value="DnaJ"/>
    <property type="match status" value="1"/>
</dbReference>
<dbReference type="Gene3D" id="1.10.287.110">
    <property type="entry name" value="DnaJ domain"/>
    <property type="match status" value="1"/>
</dbReference>
<dbReference type="Proteomes" id="UP000887577">
    <property type="component" value="Unplaced"/>
</dbReference>
<dbReference type="PRINTS" id="PR00625">
    <property type="entry name" value="JDOMAIN"/>
</dbReference>
<evidence type="ECO:0000259" key="3">
    <source>
        <dbReference type="PROSITE" id="PS50076"/>
    </source>
</evidence>
<dbReference type="SMART" id="SM00271">
    <property type="entry name" value="DnaJ"/>
    <property type="match status" value="1"/>
</dbReference>
<evidence type="ECO:0000313" key="4">
    <source>
        <dbReference type="Proteomes" id="UP000887577"/>
    </source>
</evidence>
<dbReference type="PROSITE" id="PS50076">
    <property type="entry name" value="DNAJ_2"/>
    <property type="match status" value="1"/>
</dbReference>
<organism evidence="4 5">
    <name type="scientific">Panagrolaimus superbus</name>
    <dbReference type="NCBI Taxonomy" id="310955"/>
    <lineage>
        <taxon>Eukaryota</taxon>
        <taxon>Metazoa</taxon>
        <taxon>Ecdysozoa</taxon>
        <taxon>Nematoda</taxon>
        <taxon>Chromadorea</taxon>
        <taxon>Rhabditida</taxon>
        <taxon>Tylenchina</taxon>
        <taxon>Panagrolaimomorpha</taxon>
        <taxon>Panagrolaimoidea</taxon>
        <taxon>Panagrolaimidae</taxon>
        <taxon>Panagrolaimus</taxon>
    </lineage>
</organism>
<sequence>MFWYFQMQTLYEILGCNSSATVDQILAEYRARVIGAHPDKIFDENEKAEAQKRFHMLQYAKEILCDPSKRKHYDTYLAMGSRMPLKEWMNNQDKLQQTLHWASPSQAQPMLESSEPPQRMNPSATKIGGWVRHESATLSAFRNYKI</sequence>
<dbReference type="InterPro" id="IPR029827">
    <property type="entry name" value="JDP1-like"/>
</dbReference>
<evidence type="ECO:0000256" key="1">
    <source>
        <dbReference type="ARBA" id="ARBA00023186"/>
    </source>
</evidence>
<dbReference type="Pfam" id="PF00226">
    <property type="entry name" value="DnaJ"/>
    <property type="match status" value="1"/>
</dbReference>